<dbReference type="SUPFAM" id="SSF55729">
    <property type="entry name" value="Acyl-CoA N-acyltransferases (Nat)"/>
    <property type="match status" value="1"/>
</dbReference>
<dbReference type="InterPro" id="IPR016181">
    <property type="entry name" value="Acyl_CoA_acyltransferase"/>
</dbReference>
<keyword evidence="5" id="KW-1185">Reference proteome</keyword>
<gene>
    <name evidence="4" type="ORF">H3H36_06295</name>
</gene>
<dbReference type="EMBL" id="JACEZS010000003">
    <property type="protein sequence ID" value="MBA5604972.1"/>
    <property type="molecule type" value="Genomic_DNA"/>
</dbReference>
<evidence type="ECO:0000313" key="4">
    <source>
        <dbReference type="EMBL" id="MBA5604972.1"/>
    </source>
</evidence>
<dbReference type="AlphaFoldDB" id="A0A7W2EFE5"/>
<dbReference type="GO" id="GO:0016747">
    <property type="term" value="F:acyltransferase activity, transferring groups other than amino-acyl groups"/>
    <property type="evidence" value="ECO:0007669"/>
    <property type="project" value="InterPro"/>
</dbReference>
<evidence type="ECO:0000256" key="2">
    <source>
        <dbReference type="ARBA" id="ARBA00023315"/>
    </source>
</evidence>
<keyword evidence="1 4" id="KW-0808">Transferase</keyword>
<dbReference type="Proteomes" id="UP000566711">
    <property type="component" value="Unassembled WGS sequence"/>
</dbReference>
<keyword evidence="2" id="KW-0012">Acyltransferase</keyword>
<dbReference type="InterPro" id="IPR050680">
    <property type="entry name" value="YpeA/RimI_acetyltransf"/>
</dbReference>
<dbReference type="RefSeq" id="WP_182215287.1">
    <property type="nucleotide sequence ID" value="NZ_JACEZS010000003.1"/>
</dbReference>
<proteinExistence type="predicted"/>
<comment type="caution">
    <text evidence="4">The sequence shown here is derived from an EMBL/GenBank/DDBJ whole genome shotgun (WGS) entry which is preliminary data.</text>
</comment>
<evidence type="ECO:0000313" key="5">
    <source>
        <dbReference type="Proteomes" id="UP000566711"/>
    </source>
</evidence>
<organism evidence="4 5">
    <name type="scientific">Rugamonas fusca</name>
    <dbReference type="NCBI Taxonomy" id="2758568"/>
    <lineage>
        <taxon>Bacteria</taxon>
        <taxon>Pseudomonadati</taxon>
        <taxon>Pseudomonadota</taxon>
        <taxon>Betaproteobacteria</taxon>
        <taxon>Burkholderiales</taxon>
        <taxon>Oxalobacteraceae</taxon>
        <taxon>Telluria group</taxon>
        <taxon>Rugamonas</taxon>
    </lineage>
</organism>
<dbReference type="PROSITE" id="PS51186">
    <property type="entry name" value="GNAT"/>
    <property type="match status" value="1"/>
</dbReference>
<dbReference type="Pfam" id="PF00583">
    <property type="entry name" value="Acetyltransf_1"/>
    <property type="match status" value="1"/>
</dbReference>
<evidence type="ECO:0000256" key="1">
    <source>
        <dbReference type="ARBA" id="ARBA00022679"/>
    </source>
</evidence>
<dbReference type="PANTHER" id="PTHR43420">
    <property type="entry name" value="ACETYLTRANSFERASE"/>
    <property type="match status" value="1"/>
</dbReference>
<feature type="domain" description="N-acetyltransferase" evidence="3">
    <location>
        <begin position="85"/>
        <end position="234"/>
    </location>
</feature>
<accession>A0A7W2EFE5</accession>
<dbReference type="InterPro" id="IPR000182">
    <property type="entry name" value="GNAT_dom"/>
</dbReference>
<name>A0A7W2EFE5_9BURK</name>
<dbReference type="CDD" id="cd04301">
    <property type="entry name" value="NAT_SF"/>
    <property type="match status" value="1"/>
</dbReference>
<sequence>MLDQLDNIFWHTLTGPQAQLASGAGAARRYAPGFSPIIGFAAPEQPDFAALAPYCMPGERFYCAGWSGPAPQGWTVEVEAMMICMVWRGALPADDAAPDAIALGPQHVEQALALAALTKPGPFGPRTLELGDYYGYLDGERLVAMAGERTCAQGLREISGVCTHPDYQGQGLARRLVLKLVRNHLLRDELSYLHVMAANETAHQLYLRMGFADYRHTVVRVVARTGQAAQGRAI</sequence>
<protein>
    <submittedName>
        <fullName evidence="4">GNAT family N-acetyltransferase</fullName>
    </submittedName>
</protein>
<dbReference type="Gene3D" id="3.40.630.30">
    <property type="match status" value="1"/>
</dbReference>
<reference evidence="4 5" key="1">
    <citation type="submission" date="2020-07" db="EMBL/GenBank/DDBJ databases">
        <title>Novel species isolated from subtropical streams in China.</title>
        <authorList>
            <person name="Lu H."/>
        </authorList>
    </citation>
    <scope>NUCLEOTIDE SEQUENCE [LARGE SCALE GENOMIC DNA]</scope>
    <source>
        <strain evidence="4 5">FT3S</strain>
    </source>
</reference>
<evidence type="ECO:0000259" key="3">
    <source>
        <dbReference type="PROSITE" id="PS51186"/>
    </source>
</evidence>